<dbReference type="EC" id="4.2.2.29" evidence="7"/>
<dbReference type="AlphaFoldDB" id="A0A1R4JYL1"/>
<gene>
    <name evidence="7" type="primary">mltG</name>
    <name evidence="8" type="ORF">FM115_07400</name>
</gene>
<comment type="similarity">
    <text evidence="7">Belongs to the transglycosylase MltG family.</text>
</comment>
<reference evidence="8 9" key="1">
    <citation type="submission" date="2017-02" db="EMBL/GenBank/DDBJ databases">
        <authorList>
            <person name="Peterson S.W."/>
        </authorList>
    </citation>
    <scope>NUCLEOTIDE SEQUENCE [LARGE SCALE GENOMIC DNA]</scope>
    <source>
        <strain evidence="8 9">42ea</strain>
    </source>
</reference>
<dbReference type="Gene3D" id="3.30.1490.480">
    <property type="entry name" value="Endolytic murein transglycosylase"/>
    <property type="match status" value="1"/>
</dbReference>
<dbReference type="InterPro" id="IPR003770">
    <property type="entry name" value="MLTG-like"/>
</dbReference>
<evidence type="ECO:0000313" key="8">
    <source>
        <dbReference type="EMBL" id="SJN37096.1"/>
    </source>
</evidence>
<dbReference type="EMBL" id="FUKW01000097">
    <property type="protein sequence ID" value="SJN37096.1"/>
    <property type="molecule type" value="Genomic_DNA"/>
</dbReference>
<feature type="transmembrane region" description="Helical" evidence="7">
    <location>
        <begin position="12"/>
        <end position="36"/>
    </location>
</feature>
<dbReference type="HAMAP" id="MF_02065">
    <property type="entry name" value="MltG"/>
    <property type="match status" value="1"/>
</dbReference>
<evidence type="ECO:0000256" key="2">
    <source>
        <dbReference type="ARBA" id="ARBA00022692"/>
    </source>
</evidence>
<evidence type="ECO:0000256" key="1">
    <source>
        <dbReference type="ARBA" id="ARBA00022475"/>
    </source>
</evidence>
<dbReference type="PANTHER" id="PTHR30518">
    <property type="entry name" value="ENDOLYTIC MUREIN TRANSGLYCOSYLASE"/>
    <property type="match status" value="1"/>
</dbReference>
<dbReference type="GO" id="GO:0071555">
    <property type="term" value="P:cell wall organization"/>
    <property type="evidence" value="ECO:0007669"/>
    <property type="project" value="UniProtKB-KW"/>
</dbReference>
<keyword evidence="5 7" id="KW-0456">Lyase</keyword>
<dbReference type="RefSeq" id="WP_087058846.1">
    <property type="nucleotide sequence ID" value="NZ_FUKW01000097.1"/>
</dbReference>
<keyword evidence="1 7" id="KW-1003">Cell membrane</keyword>
<keyword evidence="3 7" id="KW-1133">Transmembrane helix</keyword>
<accession>A0A1R4JYL1</accession>
<evidence type="ECO:0000256" key="7">
    <source>
        <dbReference type="HAMAP-Rule" id="MF_02065"/>
    </source>
</evidence>
<dbReference type="Pfam" id="PF02618">
    <property type="entry name" value="YceG"/>
    <property type="match status" value="1"/>
</dbReference>
<comment type="function">
    <text evidence="7">Functions as a peptidoglycan terminase that cleaves nascent peptidoglycan strands endolytically to terminate their elongation.</text>
</comment>
<keyword evidence="2 7" id="KW-0812">Transmembrane</keyword>
<dbReference type="GO" id="GO:0005886">
    <property type="term" value="C:plasma membrane"/>
    <property type="evidence" value="ECO:0007669"/>
    <property type="project" value="UniProtKB-SubCell"/>
</dbReference>
<evidence type="ECO:0000256" key="6">
    <source>
        <dbReference type="ARBA" id="ARBA00023316"/>
    </source>
</evidence>
<evidence type="ECO:0000256" key="4">
    <source>
        <dbReference type="ARBA" id="ARBA00023136"/>
    </source>
</evidence>
<protein>
    <recommendedName>
        <fullName evidence="7">Endolytic murein transglycosylase</fullName>
        <ecNumber evidence="7">4.2.2.29</ecNumber>
    </recommendedName>
    <alternativeName>
        <fullName evidence="7">Peptidoglycan lytic transglycosylase</fullName>
    </alternativeName>
    <alternativeName>
        <fullName evidence="7">Peptidoglycan polymerization terminase</fullName>
    </alternativeName>
</protein>
<feature type="site" description="Important for catalytic activity" evidence="7">
    <location>
        <position position="247"/>
    </location>
</feature>
<keyword evidence="4 7" id="KW-0472">Membrane</keyword>
<dbReference type="Proteomes" id="UP000195611">
    <property type="component" value="Unassembled WGS sequence"/>
</dbReference>
<dbReference type="GO" id="GO:0009252">
    <property type="term" value="P:peptidoglycan biosynthetic process"/>
    <property type="evidence" value="ECO:0007669"/>
    <property type="project" value="UniProtKB-UniRule"/>
</dbReference>
<dbReference type="GO" id="GO:0008932">
    <property type="term" value="F:lytic endotransglycosylase activity"/>
    <property type="evidence" value="ECO:0007669"/>
    <property type="project" value="UniProtKB-UniRule"/>
</dbReference>
<keyword evidence="6 7" id="KW-0961">Cell wall biogenesis/degradation</keyword>
<evidence type="ECO:0000256" key="5">
    <source>
        <dbReference type="ARBA" id="ARBA00023239"/>
    </source>
</evidence>
<evidence type="ECO:0000313" key="9">
    <source>
        <dbReference type="Proteomes" id="UP000195611"/>
    </source>
</evidence>
<dbReference type="CDD" id="cd08010">
    <property type="entry name" value="MltG_like"/>
    <property type="match status" value="1"/>
</dbReference>
<comment type="catalytic activity">
    <reaction evidence="7">
        <text>a peptidoglycan chain = a peptidoglycan chain with N-acetyl-1,6-anhydromuramyl-[peptide] at the reducing end + a peptidoglycan chain with N-acetylglucosamine at the non-reducing end.</text>
        <dbReference type="EC" id="4.2.2.29"/>
    </reaction>
</comment>
<proteinExistence type="inferred from homology"/>
<dbReference type="NCBIfam" id="TIGR00247">
    <property type="entry name" value="endolytic transglycosylase MltG"/>
    <property type="match status" value="1"/>
</dbReference>
<comment type="subcellular location">
    <subcellularLocation>
        <location evidence="7">Cell membrane</location>
        <topology evidence="7">Single-pass membrane protein</topology>
    </subcellularLocation>
</comment>
<sequence>MPDQESKHTVRKIVLSIVAILITLIIILGFSGYHYYTSSLKPLDPDSTEEISVEIPIGSSRTDIARILEEKGIINSAFVFNYHLRFNGEQGFQAGHYKFSPSLSSDEIVESLKKGGSPITEESTGSITVPEGYTIEQIAGVISENTDYSEDEFFDLVQSEEFLQKKLDEFPKLLNSAYEAREDTLYKLEGYLYPATYDFYEETTLEELVTQMLSRMDQVMQKFYTDIDSQETSVHRILTIASFIEREGITPEDRKLISGVFYNRLAINMPLQTDVSVTYALGEHQERITYDDLETDSPYNLYQHTGIGPGPVNSPAEASINASMYPTKTDYMYFIADLSTKEVYFSETYQQHLELRDELN</sequence>
<name>A0A1R4JYL1_9LACT</name>
<evidence type="ECO:0000256" key="3">
    <source>
        <dbReference type="ARBA" id="ARBA00022989"/>
    </source>
</evidence>
<organism evidence="8 9">
    <name type="scientific">Marinilactibacillus psychrotolerans 42ea</name>
    <dbReference type="NCBI Taxonomy" id="1255609"/>
    <lineage>
        <taxon>Bacteria</taxon>
        <taxon>Bacillati</taxon>
        <taxon>Bacillota</taxon>
        <taxon>Bacilli</taxon>
        <taxon>Lactobacillales</taxon>
        <taxon>Carnobacteriaceae</taxon>
        <taxon>Marinilactibacillus</taxon>
    </lineage>
</organism>
<dbReference type="PANTHER" id="PTHR30518:SF2">
    <property type="entry name" value="ENDOLYTIC MUREIN TRANSGLYCOSYLASE"/>
    <property type="match status" value="1"/>
</dbReference>